<evidence type="ECO:0000313" key="1">
    <source>
        <dbReference type="EMBL" id="KAI3819052.1"/>
    </source>
</evidence>
<evidence type="ECO:0000313" key="2">
    <source>
        <dbReference type="Proteomes" id="UP001056120"/>
    </source>
</evidence>
<reference evidence="2" key="1">
    <citation type="journal article" date="2022" name="Mol. Ecol. Resour.">
        <title>The genomes of chicory, endive, great burdock and yacon provide insights into Asteraceae palaeo-polyploidization history and plant inulin production.</title>
        <authorList>
            <person name="Fan W."/>
            <person name="Wang S."/>
            <person name="Wang H."/>
            <person name="Wang A."/>
            <person name="Jiang F."/>
            <person name="Liu H."/>
            <person name="Zhao H."/>
            <person name="Xu D."/>
            <person name="Zhang Y."/>
        </authorList>
    </citation>
    <scope>NUCLEOTIDE SEQUENCE [LARGE SCALE GENOMIC DNA]</scope>
    <source>
        <strain evidence="2">cv. Yunnan</strain>
    </source>
</reference>
<sequence>MINHKNWQSLKWPDIPLQVNDEASLDTNNDVQDLQLNFIAPPKTDFITVLASPLSIDFINKVTSYRNKSQNASR</sequence>
<organism evidence="1 2">
    <name type="scientific">Smallanthus sonchifolius</name>
    <dbReference type="NCBI Taxonomy" id="185202"/>
    <lineage>
        <taxon>Eukaryota</taxon>
        <taxon>Viridiplantae</taxon>
        <taxon>Streptophyta</taxon>
        <taxon>Embryophyta</taxon>
        <taxon>Tracheophyta</taxon>
        <taxon>Spermatophyta</taxon>
        <taxon>Magnoliopsida</taxon>
        <taxon>eudicotyledons</taxon>
        <taxon>Gunneridae</taxon>
        <taxon>Pentapetalae</taxon>
        <taxon>asterids</taxon>
        <taxon>campanulids</taxon>
        <taxon>Asterales</taxon>
        <taxon>Asteraceae</taxon>
        <taxon>Asteroideae</taxon>
        <taxon>Heliantheae alliance</taxon>
        <taxon>Millerieae</taxon>
        <taxon>Smallanthus</taxon>
    </lineage>
</organism>
<gene>
    <name evidence="1" type="ORF">L1987_12874</name>
</gene>
<accession>A0ACB9JFC7</accession>
<keyword evidence="2" id="KW-1185">Reference proteome</keyword>
<comment type="caution">
    <text evidence="1">The sequence shown here is derived from an EMBL/GenBank/DDBJ whole genome shotgun (WGS) entry which is preliminary data.</text>
</comment>
<reference evidence="1 2" key="2">
    <citation type="journal article" date="2022" name="Mol. Ecol. Resour.">
        <title>The genomes of chicory, endive, great burdock and yacon provide insights into Asteraceae paleo-polyploidization history and plant inulin production.</title>
        <authorList>
            <person name="Fan W."/>
            <person name="Wang S."/>
            <person name="Wang H."/>
            <person name="Wang A."/>
            <person name="Jiang F."/>
            <person name="Liu H."/>
            <person name="Zhao H."/>
            <person name="Xu D."/>
            <person name="Zhang Y."/>
        </authorList>
    </citation>
    <scope>NUCLEOTIDE SEQUENCE [LARGE SCALE GENOMIC DNA]</scope>
    <source>
        <strain evidence="2">cv. Yunnan</strain>
        <tissue evidence="1">Leaves</tissue>
    </source>
</reference>
<proteinExistence type="predicted"/>
<dbReference type="EMBL" id="CM042021">
    <property type="protein sequence ID" value="KAI3819052.1"/>
    <property type="molecule type" value="Genomic_DNA"/>
</dbReference>
<dbReference type="Proteomes" id="UP001056120">
    <property type="component" value="Linkage Group LG04"/>
</dbReference>
<name>A0ACB9JFC7_9ASTR</name>
<protein>
    <submittedName>
        <fullName evidence="1">Uncharacterized protein</fullName>
    </submittedName>
</protein>